<dbReference type="Gene3D" id="3.90.580.10">
    <property type="entry name" value="Zinc finger, CHC2-type domain"/>
    <property type="match status" value="1"/>
</dbReference>
<reference evidence="2" key="1">
    <citation type="submission" date="2019-12" db="EMBL/GenBank/DDBJ databases">
        <title>Microbes associate with the intestines of laboratory mice.</title>
        <authorList>
            <person name="Navarre W."/>
            <person name="Wong E."/>
        </authorList>
    </citation>
    <scope>NUCLEOTIDE SEQUENCE</scope>
    <source>
        <strain evidence="2">NM79_F5</strain>
    </source>
</reference>
<dbReference type="GO" id="GO:0003677">
    <property type="term" value="F:DNA binding"/>
    <property type="evidence" value="ECO:0007669"/>
    <property type="project" value="InterPro"/>
</dbReference>
<dbReference type="Gene3D" id="3.40.1360.10">
    <property type="match status" value="1"/>
</dbReference>
<comment type="caution">
    <text evidence="2">The sequence shown here is derived from an EMBL/GenBank/DDBJ whole genome shotgun (WGS) entry which is preliminary data.</text>
</comment>
<dbReference type="GO" id="GO:0006260">
    <property type="term" value="P:DNA replication"/>
    <property type="evidence" value="ECO:0007669"/>
    <property type="project" value="InterPro"/>
</dbReference>
<dbReference type="Pfam" id="PF13155">
    <property type="entry name" value="Toprim_2"/>
    <property type="match status" value="1"/>
</dbReference>
<sequence>MVPIEDIQKIKTINIKNFLEQSEKFTFKKENKDYYRCEQHSSLVINTNSNLYIWYSQNQKGDIINWAMNNITNGNFVEAVKYLSGEKYNEYITNNLVEVSKKSTGLEDNTPLDIKFSKSMKNTFAYLNKTRYIDNAIINKFVKEHLIKQDERGNIVFLHLNEQGEIVGADLNGTNTYKRFKGVVGNSNPNYGWSIKVGEEVKEIFVFEAPIDLISYYQLFLNEIDNVLLLSISGCEKIKVIKTYIKMYKDIETIKVSVDNDEAGNHCLNNIINMYNDFCIIDNRNVLRANNLKDFNELLSKEKSKL</sequence>
<dbReference type="Pfam" id="PF13154">
    <property type="entry name" value="DUF3991"/>
    <property type="match status" value="1"/>
</dbReference>
<evidence type="ECO:0000313" key="3">
    <source>
        <dbReference type="Proteomes" id="UP000656077"/>
    </source>
</evidence>
<dbReference type="InterPro" id="IPR036977">
    <property type="entry name" value="DNA_primase_Znf_CHC2"/>
</dbReference>
<dbReference type="SUPFAM" id="SSF56731">
    <property type="entry name" value="DNA primase core"/>
    <property type="match status" value="1"/>
</dbReference>
<name>A0A964RMU0_9CLOT</name>
<proteinExistence type="predicted"/>
<gene>
    <name evidence="2" type="ORF">GKZ28_11930</name>
</gene>
<accession>A0A964RMU0</accession>
<dbReference type="AlphaFoldDB" id="A0A964RMU0"/>
<dbReference type="Proteomes" id="UP000656077">
    <property type="component" value="Unassembled WGS sequence"/>
</dbReference>
<protein>
    <submittedName>
        <fullName evidence="2">DUF3991 domain-containing protein</fullName>
    </submittedName>
</protein>
<dbReference type="EMBL" id="WSRQ01000016">
    <property type="protein sequence ID" value="MVX64400.1"/>
    <property type="molecule type" value="Genomic_DNA"/>
</dbReference>
<dbReference type="InterPro" id="IPR025054">
    <property type="entry name" value="DUF3991"/>
</dbReference>
<evidence type="ECO:0000259" key="1">
    <source>
        <dbReference type="Pfam" id="PF13154"/>
    </source>
</evidence>
<feature type="domain" description="DUF3991" evidence="1">
    <location>
        <begin position="125"/>
        <end position="191"/>
    </location>
</feature>
<organism evidence="2 3">
    <name type="scientific">Clostridium chromiireducens</name>
    <dbReference type="NCBI Taxonomy" id="225345"/>
    <lineage>
        <taxon>Bacteria</taxon>
        <taxon>Bacillati</taxon>
        <taxon>Bacillota</taxon>
        <taxon>Clostridia</taxon>
        <taxon>Eubacteriales</taxon>
        <taxon>Clostridiaceae</taxon>
        <taxon>Clostridium</taxon>
    </lineage>
</organism>
<dbReference type="SUPFAM" id="SSF57783">
    <property type="entry name" value="Zinc beta-ribbon"/>
    <property type="match status" value="1"/>
</dbReference>
<dbReference type="GO" id="GO:0008270">
    <property type="term" value="F:zinc ion binding"/>
    <property type="evidence" value="ECO:0007669"/>
    <property type="project" value="InterPro"/>
</dbReference>
<evidence type="ECO:0000313" key="2">
    <source>
        <dbReference type="EMBL" id="MVX64400.1"/>
    </source>
</evidence>
<dbReference type="RefSeq" id="WP_160359352.1">
    <property type="nucleotide sequence ID" value="NZ_WSRQ01000016.1"/>
</dbReference>